<reference evidence="2" key="1">
    <citation type="submission" date="2023-02" db="EMBL/GenBank/DDBJ databases">
        <title>Genome of toxic invasive species Heracleum sosnowskyi carries increased number of genes despite the absence of recent whole-genome duplications.</title>
        <authorList>
            <person name="Schelkunov M."/>
            <person name="Shtratnikova V."/>
            <person name="Makarenko M."/>
            <person name="Klepikova A."/>
            <person name="Omelchenko D."/>
            <person name="Novikova G."/>
            <person name="Obukhova E."/>
            <person name="Bogdanov V."/>
            <person name="Penin A."/>
            <person name="Logacheva M."/>
        </authorList>
    </citation>
    <scope>NUCLEOTIDE SEQUENCE</scope>
    <source>
        <strain evidence="2">Hsosn_3</strain>
        <tissue evidence="2">Leaf</tissue>
    </source>
</reference>
<proteinExistence type="predicted"/>
<sequence length="270" mass="30282">MAGNYSTCTTLVAAMDGLWYHRLILFHPSEPVSVQEPVSSESFTSSYDSYQSSSCTSITEQDQVLSDQSLLTPQQSIGSEVEEREKIIQVLKKIRPSRLNRIKTRSNPSSPTSTPPKTSRSKKYTGSVRRLQKSMSCKSLGELEVEEVKGFVDLGFRFDPQNLSPRMMSVVPGLQRLAGTQNNEIIQKEMIDQVLATKKLDDQELAGAGNEMRSESGVVRRPYLSEAWLIRRPDSPLLKLKIPKNSEAADLKKHLKQWARTVATVVQQEP</sequence>
<evidence type="ECO:0000313" key="2">
    <source>
        <dbReference type="EMBL" id="KAK1400130.1"/>
    </source>
</evidence>
<organism evidence="2 3">
    <name type="scientific">Heracleum sosnowskyi</name>
    <dbReference type="NCBI Taxonomy" id="360622"/>
    <lineage>
        <taxon>Eukaryota</taxon>
        <taxon>Viridiplantae</taxon>
        <taxon>Streptophyta</taxon>
        <taxon>Embryophyta</taxon>
        <taxon>Tracheophyta</taxon>
        <taxon>Spermatophyta</taxon>
        <taxon>Magnoliopsida</taxon>
        <taxon>eudicotyledons</taxon>
        <taxon>Gunneridae</taxon>
        <taxon>Pentapetalae</taxon>
        <taxon>asterids</taxon>
        <taxon>campanulids</taxon>
        <taxon>Apiales</taxon>
        <taxon>Apiaceae</taxon>
        <taxon>Apioideae</taxon>
        <taxon>apioid superclade</taxon>
        <taxon>Tordylieae</taxon>
        <taxon>Tordyliinae</taxon>
        <taxon>Heracleum</taxon>
    </lineage>
</organism>
<comment type="caution">
    <text evidence="2">The sequence shown here is derived from an EMBL/GenBank/DDBJ whole genome shotgun (WGS) entry which is preliminary data.</text>
</comment>
<reference evidence="2" key="2">
    <citation type="submission" date="2023-05" db="EMBL/GenBank/DDBJ databases">
        <authorList>
            <person name="Schelkunov M.I."/>
        </authorList>
    </citation>
    <scope>NUCLEOTIDE SEQUENCE</scope>
    <source>
        <strain evidence="2">Hsosn_3</strain>
        <tissue evidence="2">Leaf</tissue>
    </source>
</reference>
<dbReference type="PANTHER" id="PTHR33785:SF2">
    <property type="entry name" value="DUF1685 DOMAIN-CONTAINING PROTEIN"/>
    <property type="match status" value="1"/>
</dbReference>
<protein>
    <submittedName>
        <fullName evidence="2">Uncharacterized protein</fullName>
    </submittedName>
</protein>
<evidence type="ECO:0000256" key="1">
    <source>
        <dbReference type="SAM" id="MobiDB-lite"/>
    </source>
</evidence>
<dbReference type="Proteomes" id="UP001237642">
    <property type="component" value="Unassembled WGS sequence"/>
</dbReference>
<accession>A0AAD8J8Z3</accession>
<dbReference type="EMBL" id="JAUIZM010000002">
    <property type="protein sequence ID" value="KAK1400130.1"/>
    <property type="molecule type" value="Genomic_DNA"/>
</dbReference>
<gene>
    <name evidence="2" type="ORF">POM88_009993</name>
</gene>
<feature type="region of interest" description="Disordered" evidence="1">
    <location>
        <begin position="99"/>
        <end position="128"/>
    </location>
</feature>
<name>A0AAD8J8Z3_9APIA</name>
<keyword evidence="3" id="KW-1185">Reference proteome</keyword>
<feature type="compositionally biased region" description="Low complexity" evidence="1">
    <location>
        <begin position="105"/>
        <end position="118"/>
    </location>
</feature>
<dbReference type="AlphaFoldDB" id="A0AAD8J8Z3"/>
<dbReference type="PANTHER" id="PTHR33785">
    <property type="entry name" value="OS06G0550800 PROTEIN"/>
    <property type="match status" value="1"/>
</dbReference>
<evidence type="ECO:0000313" key="3">
    <source>
        <dbReference type="Proteomes" id="UP001237642"/>
    </source>
</evidence>